<comment type="caution">
    <text evidence="8">The sequence shown here is derived from an EMBL/GenBank/DDBJ whole genome shotgun (WGS) entry which is preliminary data.</text>
</comment>
<dbReference type="Gene3D" id="3.40.462.20">
    <property type="match status" value="1"/>
</dbReference>
<dbReference type="InterPro" id="IPR012951">
    <property type="entry name" value="BBE"/>
</dbReference>
<feature type="chain" id="PRO_5006901325" evidence="6">
    <location>
        <begin position="21"/>
        <end position="493"/>
    </location>
</feature>
<evidence type="ECO:0000256" key="6">
    <source>
        <dbReference type="SAM" id="SignalP"/>
    </source>
</evidence>
<dbReference type="Proteomes" id="UP000054988">
    <property type="component" value="Unassembled WGS sequence"/>
</dbReference>
<evidence type="ECO:0000256" key="2">
    <source>
        <dbReference type="ARBA" id="ARBA00005466"/>
    </source>
</evidence>
<dbReference type="InterPro" id="IPR036318">
    <property type="entry name" value="FAD-bd_PCMH-like_sf"/>
</dbReference>
<dbReference type="GO" id="GO:0016491">
    <property type="term" value="F:oxidoreductase activity"/>
    <property type="evidence" value="ECO:0007669"/>
    <property type="project" value="UniProtKB-KW"/>
</dbReference>
<evidence type="ECO:0000256" key="5">
    <source>
        <dbReference type="ARBA" id="ARBA00023002"/>
    </source>
</evidence>
<dbReference type="eggNOG" id="ENOG502QVGN">
    <property type="taxonomic scope" value="Eukaryota"/>
</dbReference>
<dbReference type="EMBL" id="LATX01002374">
    <property type="protein sequence ID" value="KTB30633.1"/>
    <property type="molecule type" value="Genomic_DNA"/>
</dbReference>
<name>A0A0W0F2W3_MONRR</name>
<evidence type="ECO:0000256" key="1">
    <source>
        <dbReference type="ARBA" id="ARBA00001974"/>
    </source>
</evidence>
<keyword evidence="4" id="KW-0274">FAD</keyword>
<dbReference type="Gene3D" id="3.30.465.10">
    <property type="match status" value="1"/>
</dbReference>
<evidence type="ECO:0000256" key="3">
    <source>
        <dbReference type="ARBA" id="ARBA00022630"/>
    </source>
</evidence>
<dbReference type="PANTHER" id="PTHR42973:SF39">
    <property type="entry name" value="FAD-BINDING PCMH-TYPE DOMAIN-CONTAINING PROTEIN"/>
    <property type="match status" value="1"/>
</dbReference>
<proteinExistence type="inferred from homology"/>
<comment type="similarity">
    <text evidence="2">Belongs to the oxygen-dependent FAD-linked oxidoreductase family.</text>
</comment>
<protein>
    <submittedName>
        <fullName evidence="8">Putative glucooligosaccharide oxidase</fullName>
    </submittedName>
</protein>
<dbReference type="InterPro" id="IPR016166">
    <property type="entry name" value="FAD-bd_PCMH"/>
</dbReference>
<dbReference type="PROSITE" id="PS00862">
    <property type="entry name" value="OX2_COVAL_FAD"/>
    <property type="match status" value="1"/>
</dbReference>
<keyword evidence="3" id="KW-0285">Flavoprotein</keyword>
<dbReference type="GO" id="GO:0071949">
    <property type="term" value="F:FAD binding"/>
    <property type="evidence" value="ECO:0007669"/>
    <property type="project" value="InterPro"/>
</dbReference>
<dbReference type="SUPFAM" id="SSF56176">
    <property type="entry name" value="FAD-binding/transporter-associated domain-like"/>
    <property type="match status" value="1"/>
</dbReference>
<dbReference type="InterPro" id="IPR050416">
    <property type="entry name" value="FAD-linked_Oxidoreductase"/>
</dbReference>
<reference evidence="8 9" key="1">
    <citation type="submission" date="2015-12" db="EMBL/GenBank/DDBJ databases">
        <title>Draft genome sequence of Moniliophthora roreri, the causal agent of frosty pod rot of cacao.</title>
        <authorList>
            <person name="Aime M.C."/>
            <person name="Diaz-Valderrama J.R."/>
            <person name="Kijpornyongpan T."/>
            <person name="Phillips-Mora W."/>
        </authorList>
    </citation>
    <scope>NUCLEOTIDE SEQUENCE [LARGE SCALE GENOMIC DNA]</scope>
    <source>
        <strain evidence="8 9">MCA 2952</strain>
    </source>
</reference>
<feature type="signal peptide" evidence="6">
    <location>
        <begin position="1"/>
        <end position="20"/>
    </location>
</feature>
<evidence type="ECO:0000313" key="8">
    <source>
        <dbReference type="EMBL" id="KTB30633.1"/>
    </source>
</evidence>
<gene>
    <name evidence="8" type="ORF">WG66_16786</name>
</gene>
<dbReference type="InterPro" id="IPR016169">
    <property type="entry name" value="FAD-bd_PCMH_sub2"/>
</dbReference>
<keyword evidence="6" id="KW-0732">Signal</keyword>
<dbReference type="AlphaFoldDB" id="A0A0W0F2W3"/>
<accession>A0A0W0F2W3</accession>
<dbReference type="InterPro" id="IPR006094">
    <property type="entry name" value="Oxid_FAD_bind_N"/>
</dbReference>
<dbReference type="Pfam" id="PF08031">
    <property type="entry name" value="BBE"/>
    <property type="match status" value="1"/>
</dbReference>
<evidence type="ECO:0000313" key="9">
    <source>
        <dbReference type="Proteomes" id="UP000054988"/>
    </source>
</evidence>
<dbReference type="PROSITE" id="PS51387">
    <property type="entry name" value="FAD_PCMH"/>
    <property type="match status" value="1"/>
</dbReference>
<dbReference type="Pfam" id="PF01565">
    <property type="entry name" value="FAD_binding_4"/>
    <property type="match status" value="1"/>
</dbReference>
<dbReference type="PANTHER" id="PTHR42973">
    <property type="entry name" value="BINDING OXIDOREDUCTASE, PUTATIVE (AFU_ORTHOLOGUE AFUA_1G17690)-RELATED"/>
    <property type="match status" value="1"/>
</dbReference>
<dbReference type="InterPro" id="IPR006093">
    <property type="entry name" value="Oxy_OxRdtase_FAD_BS"/>
</dbReference>
<feature type="domain" description="FAD-binding PCMH-type" evidence="7">
    <location>
        <begin position="52"/>
        <end position="224"/>
    </location>
</feature>
<comment type="cofactor">
    <cofactor evidence="1">
        <name>FAD</name>
        <dbReference type="ChEBI" id="CHEBI:57692"/>
    </cofactor>
</comment>
<evidence type="ECO:0000256" key="4">
    <source>
        <dbReference type="ARBA" id="ARBA00022827"/>
    </source>
</evidence>
<sequence length="493" mass="53521">MTRLSLSLYLLTALSGLAFADLTNDLYSASITAIFPNDDRYPAASSAYNQRFEFAPAAITYPDTPEDVSKIVQIGEANNLQVVARSGGHSYIANGLGGKDGALVVDLTNIKSISIESSSQIASIETGNRLGDIAVKLNEQGRALPHGTCPYVGIGGHIAFGGFGFTSRMWGLTLDTIVAVNTVLANGTIVRVTNDNYPDLFFALRGAAPSYGITTSVEVQTFAAPEYSIVFSYTWELDYQTAAQGLIDFQSFVATPDLPPEFGGELTLTKAETEGNVSIQFIGGWYGSQGALEAVIQPFLEKLPTPKTNDRLGNGSYIDTVSQLGGGLDTSAPDRTDTFYAKSLMTPEEQPLTLEAAQSFMNYLAHEGFNANLSWFMQVELYGGANSKINSVPVDSTAFARRNSVFTWQLYASSADAKPPYPDEGFTFVDGVADSVVKSMPADWDYGAYANYVEDKLDNWEQLYFGNHYDRLKSIKDSYDPYGVFTFPTSIED</sequence>
<keyword evidence="5" id="KW-0560">Oxidoreductase</keyword>
<evidence type="ECO:0000259" key="7">
    <source>
        <dbReference type="PROSITE" id="PS51387"/>
    </source>
</evidence>
<organism evidence="8 9">
    <name type="scientific">Moniliophthora roreri</name>
    <name type="common">Frosty pod rot fungus</name>
    <name type="synonym">Monilia roreri</name>
    <dbReference type="NCBI Taxonomy" id="221103"/>
    <lineage>
        <taxon>Eukaryota</taxon>
        <taxon>Fungi</taxon>
        <taxon>Dikarya</taxon>
        <taxon>Basidiomycota</taxon>
        <taxon>Agaricomycotina</taxon>
        <taxon>Agaricomycetes</taxon>
        <taxon>Agaricomycetidae</taxon>
        <taxon>Agaricales</taxon>
        <taxon>Marasmiineae</taxon>
        <taxon>Marasmiaceae</taxon>
        <taxon>Moniliophthora</taxon>
    </lineage>
</organism>